<dbReference type="InterPro" id="IPR038740">
    <property type="entry name" value="BioF2-like_GNAT_dom"/>
</dbReference>
<keyword evidence="3" id="KW-1185">Reference proteome</keyword>
<dbReference type="Pfam" id="PF13480">
    <property type="entry name" value="Acetyltransf_6"/>
    <property type="match status" value="1"/>
</dbReference>
<organism evidence="2 3">
    <name type="scientific">Echinicola arenosa</name>
    <dbReference type="NCBI Taxonomy" id="2774144"/>
    <lineage>
        <taxon>Bacteria</taxon>
        <taxon>Pseudomonadati</taxon>
        <taxon>Bacteroidota</taxon>
        <taxon>Cytophagia</taxon>
        <taxon>Cytophagales</taxon>
        <taxon>Cyclobacteriaceae</taxon>
        <taxon>Echinicola</taxon>
    </lineage>
</organism>
<evidence type="ECO:0000313" key="3">
    <source>
        <dbReference type="Proteomes" id="UP000647133"/>
    </source>
</evidence>
<gene>
    <name evidence="2" type="ORF">IFO69_17140</name>
</gene>
<dbReference type="SUPFAM" id="SSF55729">
    <property type="entry name" value="Acyl-CoA N-acyltransferases (Nat)"/>
    <property type="match status" value="1"/>
</dbReference>
<evidence type="ECO:0000259" key="1">
    <source>
        <dbReference type="Pfam" id="PF13480"/>
    </source>
</evidence>
<reference evidence="2 3" key="1">
    <citation type="submission" date="2020-09" db="EMBL/GenBank/DDBJ databases">
        <title>Echinicola sp. CAU 1574 isolated from sand of Sido Beach.</title>
        <authorList>
            <person name="Kim W."/>
        </authorList>
    </citation>
    <scope>NUCLEOTIDE SEQUENCE [LARGE SCALE GENOMIC DNA]</scope>
    <source>
        <strain evidence="2 3">CAU 1574</strain>
    </source>
</reference>
<proteinExistence type="predicted"/>
<accession>A0ABR9AP24</accession>
<dbReference type="RefSeq" id="WP_192011361.1">
    <property type="nucleotide sequence ID" value="NZ_JACYTQ010000007.1"/>
</dbReference>
<evidence type="ECO:0000313" key="2">
    <source>
        <dbReference type="EMBL" id="MBD8490480.1"/>
    </source>
</evidence>
<dbReference type="InterPro" id="IPR016181">
    <property type="entry name" value="Acyl_CoA_acyltransferase"/>
</dbReference>
<name>A0ABR9AP24_9BACT</name>
<protein>
    <submittedName>
        <fullName evidence="2">GNAT family N-acetyltransferase</fullName>
    </submittedName>
</protein>
<dbReference type="Proteomes" id="UP000647133">
    <property type="component" value="Unassembled WGS sequence"/>
</dbReference>
<sequence length="551" mass="64768">MKLIKNKEAFTLLAQEDFLKAWDKLYSACPWATIFQSKDFVLSWFENYLDDYRPIILTDWDGNHMSGLFLLTIDEKVLRVPGITQAEYQTWLSTIESNDLFITKALDRVTKEFPNYTIKLKYVPAHTPLAWCQNKKSWKNKTFLKKHLQPIMIGDEEKIDKELKKKNKKEKINRLKRKGELTFERITSIEDFKSILDELIIQSDFRKGAMFDKLTFQNEPNRKQFIIDAFKKGILHVTILRLDKEIIASNVGFMSSKVVHLQGINTHSPSYAKYSPGILHFFMLGKLVCREETEIFDLTPGGADGYKGMLANAFLETHELTICSEWTKKKLEIRGYFARHLKIILKKNNINTQKRKAFFLELENKKEKAKHTFQSEDDFEVTTDIIDPSKRPEKNVFYNIKINELPLEIPCKPIRPNKLEDFFLFDPKKSSITRKDFLWDSMKRMELGHESFTLIDKGKLAAVLWYVPANTKSGEREEGKDIIRNEDILLFSLHSKESFTLLVDFIICIANHVNETYSLDKDLKLQIRENDNYLLKLWNEHKIYESHFFNL</sequence>
<comment type="caution">
    <text evidence="2">The sequence shown here is derived from an EMBL/GenBank/DDBJ whole genome shotgun (WGS) entry which is preliminary data.</text>
</comment>
<feature type="domain" description="BioF2-like acetyltransferase" evidence="1">
    <location>
        <begin position="165"/>
        <end position="307"/>
    </location>
</feature>
<dbReference type="EMBL" id="JACYTQ010000007">
    <property type="protein sequence ID" value="MBD8490480.1"/>
    <property type="molecule type" value="Genomic_DNA"/>
</dbReference>
<dbReference type="Gene3D" id="3.40.630.30">
    <property type="match status" value="1"/>
</dbReference>